<dbReference type="HOGENOM" id="CLU_2737845_0_0_6"/>
<dbReference type="EMBL" id="CP003746">
    <property type="protein sequence ID" value="AFU97257.1"/>
    <property type="molecule type" value="Genomic_DNA"/>
</dbReference>
<name>K4KTH1_SIMAS</name>
<accession>K4KTH1</accession>
<organism evidence="1 2">
    <name type="scientific">Simiduia agarivorans (strain DSM 21679 / JCM 13881 / BCRC 17597 / SA1)</name>
    <dbReference type="NCBI Taxonomy" id="1117647"/>
    <lineage>
        <taxon>Bacteria</taxon>
        <taxon>Pseudomonadati</taxon>
        <taxon>Pseudomonadota</taxon>
        <taxon>Gammaproteobacteria</taxon>
        <taxon>Cellvibrionales</taxon>
        <taxon>Cellvibrionaceae</taxon>
        <taxon>Simiduia</taxon>
    </lineage>
</organism>
<evidence type="ECO:0000313" key="2">
    <source>
        <dbReference type="Proteomes" id="UP000000466"/>
    </source>
</evidence>
<sequence>MLEAATVKLKQNQGYIRATIHPVSAITLALQSGAKWVLRKVLFRFAWPKARAQGSVSPSRVPIQKQTFTLA</sequence>
<dbReference type="KEGG" id="saga:M5M_00090"/>
<evidence type="ECO:0000313" key="1">
    <source>
        <dbReference type="EMBL" id="AFU97257.1"/>
    </source>
</evidence>
<protein>
    <submittedName>
        <fullName evidence="1">Uncharacterized protein</fullName>
    </submittedName>
</protein>
<reference evidence="1 2" key="1">
    <citation type="journal article" date="2013" name="Genome Announc.">
        <title>Complete genome sequence of Simiduia agarivorans SA1(T), a marine bacterium able to degrade a variety of polysaccharides.</title>
        <authorList>
            <person name="Lin S.Y."/>
            <person name="Shieh W.Y."/>
            <person name="Chen J.S."/>
            <person name="Tang S.L."/>
        </authorList>
    </citation>
    <scope>NUCLEOTIDE SEQUENCE [LARGE SCALE GENOMIC DNA]</scope>
    <source>
        <strain evidence="2">DSM 21679 / JCM 13881 / BCRC 17597 / SA1</strain>
    </source>
</reference>
<dbReference type="STRING" id="1117647.M5M_00090"/>
<dbReference type="AlphaFoldDB" id="K4KTH1"/>
<gene>
    <name evidence="1" type="ordered locus">M5M_00090</name>
</gene>
<keyword evidence="2" id="KW-1185">Reference proteome</keyword>
<proteinExistence type="predicted"/>
<dbReference type="Proteomes" id="UP000000466">
    <property type="component" value="Chromosome"/>
</dbReference>